<feature type="region of interest" description="Disordered" evidence="1">
    <location>
        <begin position="1"/>
        <end position="59"/>
    </location>
</feature>
<keyword evidence="3" id="KW-1185">Reference proteome</keyword>
<dbReference type="AlphaFoldDB" id="A0A7W7H817"/>
<evidence type="ECO:0000313" key="2">
    <source>
        <dbReference type="EMBL" id="MBB4745589.1"/>
    </source>
</evidence>
<protein>
    <submittedName>
        <fullName evidence="2">Uncharacterized protein</fullName>
    </submittedName>
</protein>
<name>A0A7W7H817_9ACTN</name>
<accession>A0A7W7H817</accession>
<dbReference type="RefSeq" id="WP_185045867.1">
    <property type="nucleotide sequence ID" value="NZ_BAABFG010000005.1"/>
</dbReference>
<evidence type="ECO:0000256" key="1">
    <source>
        <dbReference type="SAM" id="MobiDB-lite"/>
    </source>
</evidence>
<organism evidence="2 3">
    <name type="scientific">Actinoplanes octamycinicus</name>
    <dbReference type="NCBI Taxonomy" id="135948"/>
    <lineage>
        <taxon>Bacteria</taxon>
        <taxon>Bacillati</taxon>
        <taxon>Actinomycetota</taxon>
        <taxon>Actinomycetes</taxon>
        <taxon>Micromonosporales</taxon>
        <taxon>Micromonosporaceae</taxon>
        <taxon>Actinoplanes</taxon>
    </lineage>
</organism>
<dbReference type="Proteomes" id="UP000546162">
    <property type="component" value="Unassembled WGS sequence"/>
</dbReference>
<feature type="compositionally biased region" description="Basic and acidic residues" evidence="1">
    <location>
        <begin position="8"/>
        <end position="21"/>
    </location>
</feature>
<evidence type="ECO:0000313" key="3">
    <source>
        <dbReference type="Proteomes" id="UP000546162"/>
    </source>
</evidence>
<feature type="compositionally biased region" description="Polar residues" evidence="1">
    <location>
        <begin position="29"/>
        <end position="59"/>
    </location>
</feature>
<proteinExistence type="predicted"/>
<gene>
    <name evidence="2" type="ORF">BJY16_009048</name>
</gene>
<sequence>MTDQPEGAWRDEEKLPLKDLKNAMATWDTDGQNEPNDNDTGNQPGDNVRPSTVGPSGPQ</sequence>
<reference evidence="2 3" key="1">
    <citation type="submission" date="2020-08" db="EMBL/GenBank/DDBJ databases">
        <title>Sequencing the genomes of 1000 actinobacteria strains.</title>
        <authorList>
            <person name="Klenk H.-P."/>
        </authorList>
    </citation>
    <scope>NUCLEOTIDE SEQUENCE [LARGE SCALE GENOMIC DNA]</scope>
    <source>
        <strain evidence="2 3">DSM 45809</strain>
    </source>
</reference>
<comment type="caution">
    <text evidence="2">The sequence shown here is derived from an EMBL/GenBank/DDBJ whole genome shotgun (WGS) entry which is preliminary data.</text>
</comment>
<dbReference type="EMBL" id="JACHNB010000001">
    <property type="protein sequence ID" value="MBB4745589.1"/>
    <property type="molecule type" value="Genomic_DNA"/>
</dbReference>